<dbReference type="EMBL" id="AZBU02000008">
    <property type="protein sequence ID" value="TKR68677.1"/>
    <property type="molecule type" value="Genomic_DNA"/>
</dbReference>
<dbReference type="AlphaFoldDB" id="A0A4U5MHB5"/>
<accession>A0A4U5MHB5</accession>
<organism evidence="1 2">
    <name type="scientific">Steinernema carpocapsae</name>
    <name type="common">Entomopathogenic nematode</name>
    <dbReference type="NCBI Taxonomy" id="34508"/>
    <lineage>
        <taxon>Eukaryota</taxon>
        <taxon>Metazoa</taxon>
        <taxon>Ecdysozoa</taxon>
        <taxon>Nematoda</taxon>
        <taxon>Chromadorea</taxon>
        <taxon>Rhabditida</taxon>
        <taxon>Tylenchina</taxon>
        <taxon>Panagrolaimomorpha</taxon>
        <taxon>Strongyloidoidea</taxon>
        <taxon>Steinernematidae</taxon>
        <taxon>Steinernema</taxon>
    </lineage>
</organism>
<comment type="caution">
    <text evidence="1">The sequence shown here is derived from an EMBL/GenBank/DDBJ whole genome shotgun (WGS) entry which is preliminary data.</text>
</comment>
<sequence>MDSTFQILSLDGKEFIFELRWINYSSVLNRHISNKTYAGPVRFPMDSEQLNFIVNWIELSEQASNKREDDYALKAPAECGLKLLKKVKDWIKIERAIELFRNDDLRMALLVYHMTREGSVQS</sequence>
<reference evidence="1 2" key="1">
    <citation type="journal article" date="2015" name="Genome Biol.">
        <title>Comparative genomics of Steinernema reveals deeply conserved gene regulatory networks.</title>
        <authorList>
            <person name="Dillman A.R."/>
            <person name="Macchietto M."/>
            <person name="Porter C.F."/>
            <person name="Rogers A."/>
            <person name="Williams B."/>
            <person name="Antoshechkin I."/>
            <person name="Lee M.M."/>
            <person name="Goodwin Z."/>
            <person name="Lu X."/>
            <person name="Lewis E.E."/>
            <person name="Goodrich-Blair H."/>
            <person name="Stock S.P."/>
            <person name="Adams B.J."/>
            <person name="Sternberg P.W."/>
            <person name="Mortazavi A."/>
        </authorList>
    </citation>
    <scope>NUCLEOTIDE SEQUENCE [LARGE SCALE GENOMIC DNA]</scope>
    <source>
        <strain evidence="1 2">ALL</strain>
    </source>
</reference>
<reference evidence="1 2" key="2">
    <citation type="journal article" date="2019" name="G3 (Bethesda)">
        <title>Hybrid Assembly of the Genome of the Entomopathogenic Nematode Steinernema carpocapsae Identifies the X-Chromosome.</title>
        <authorList>
            <person name="Serra L."/>
            <person name="Macchietto M."/>
            <person name="Macias-Munoz A."/>
            <person name="McGill C.J."/>
            <person name="Rodriguez I.M."/>
            <person name="Rodriguez B."/>
            <person name="Murad R."/>
            <person name="Mortazavi A."/>
        </authorList>
    </citation>
    <scope>NUCLEOTIDE SEQUENCE [LARGE SCALE GENOMIC DNA]</scope>
    <source>
        <strain evidence="1 2">ALL</strain>
    </source>
</reference>
<protein>
    <recommendedName>
        <fullName evidence="3">SKP1 component POZ domain-containing protein</fullName>
    </recommendedName>
</protein>
<dbReference type="InterPro" id="IPR011333">
    <property type="entry name" value="SKP1/BTB/POZ_sf"/>
</dbReference>
<keyword evidence="2" id="KW-1185">Reference proteome</keyword>
<name>A0A4U5MHB5_STECR</name>
<gene>
    <name evidence="1" type="ORF">L596_030925</name>
</gene>
<dbReference type="SUPFAM" id="SSF54695">
    <property type="entry name" value="POZ domain"/>
    <property type="match status" value="1"/>
</dbReference>
<proteinExistence type="predicted"/>
<evidence type="ECO:0000313" key="1">
    <source>
        <dbReference type="EMBL" id="TKR68677.1"/>
    </source>
</evidence>
<dbReference type="Proteomes" id="UP000298663">
    <property type="component" value="Unassembled WGS sequence"/>
</dbReference>
<evidence type="ECO:0008006" key="3">
    <source>
        <dbReference type="Google" id="ProtNLM"/>
    </source>
</evidence>
<evidence type="ECO:0000313" key="2">
    <source>
        <dbReference type="Proteomes" id="UP000298663"/>
    </source>
</evidence>